<organism evidence="6 7">
    <name type="scientific">Periconia digitata</name>
    <dbReference type="NCBI Taxonomy" id="1303443"/>
    <lineage>
        <taxon>Eukaryota</taxon>
        <taxon>Fungi</taxon>
        <taxon>Dikarya</taxon>
        <taxon>Ascomycota</taxon>
        <taxon>Pezizomycotina</taxon>
        <taxon>Dothideomycetes</taxon>
        <taxon>Pleosporomycetidae</taxon>
        <taxon>Pleosporales</taxon>
        <taxon>Massarineae</taxon>
        <taxon>Periconiaceae</taxon>
        <taxon>Periconia</taxon>
    </lineage>
</organism>
<evidence type="ECO:0000256" key="5">
    <source>
        <dbReference type="SAM" id="MobiDB-lite"/>
    </source>
</evidence>
<evidence type="ECO:0000313" key="6">
    <source>
        <dbReference type="EMBL" id="CAI6340404.1"/>
    </source>
</evidence>
<feature type="region of interest" description="Disordered" evidence="5">
    <location>
        <begin position="15"/>
        <end position="47"/>
    </location>
</feature>
<dbReference type="PIRSF" id="PIRSF000777">
    <property type="entry name" value="RNA_polIII_C31"/>
    <property type="match status" value="1"/>
</dbReference>
<evidence type="ECO:0000256" key="4">
    <source>
        <dbReference type="PIRNR" id="PIRNR000777"/>
    </source>
</evidence>
<feature type="region of interest" description="Disordered" evidence="5">
    <location>
        <begin position="210"/>
        <end position="289"/>
    </location>
</feature>
<feature type="compositionally biased region" description="Gly residues" evidence="5">
    <location>
        <begin position="36"/>
        <end position="47"/>
    </location>
</feature>
<dbReference type="PANTHER" id="PTHR15367">
    <property type="entry name" value="DNA-DIRECTED RNA POLYMERASE III"/>
    <property type="match status" value="1"/>
</dbReference>
<keyword evidence="7" id="KW-1185">Reference proteome</keyword>
<feature type="compositionally biased region" description="Acidic residues" evidence="5">
    <location>
        <begin position="257"/>
        <end position="266"/>
    </location>
</feature>
<feature type="compositionally biased region" description="Polar residues" evidence="5">
    <location>
        <begin position="15"/>
        <end position="33"/>
    </location>
</feature>
<dbReference type="GO" id="GO:0006383">
    <property type="term" value="P:transcription by RNA polymerase III"/>
    <property type="evidence" value="ECO:0007669"/>
    <property type="project" value="UniProtKB-UniRule"/>
</dbReference>
<protein>
    <recommendedName>
        <fullName evidence="4">DNA-directed RNA polymerase III subunit</fullName>
    </recommendedName>
</protein>
<dbReference type="PANTHER" id="PTHR15367:SF2">
    <property type="entry name" value="DNA-DIRECTED RNA POLYMERASE III SUBUNIT"/>
    <property type="match status" value="1"/>
</dbReference>
<proteinExistence type="inferred from homology"/>
<dbReference type="OrthoDB" id="5377312at2759"/>
<dbReference type="EMBL" id="CAOQHR010000010">
    <property type="protein sequence ID" value="CAI6340404.1"/>
    <property type="molecule type" value="Genomic_DNA"/>
</dbReference>
<comment type="subunit">
    <text evidence="4">Component of the RNA polymerase III (Pol III) complex.</text>
</comment>
<evidence type="ECO:0000313" key="7">
    <source>
        <dbReference type="Proteomes" id="UP001152607"/>
    </source>
</evidence>
<reference evidence="6" key="1">
    <citation type="submission" date="2023-01" db="EMBL/GenBank/DDBJ databases">
        <authorList>
            <person name="Van Ghelder C."/>
            <person name="Rancurel C."/>
        </authorList>
    </citation>
    <scope>NUCLEOTIDE SEQUENCE</scope>
    <source>
        <strain evidence="6">CNCM I-4278</strain>
    </source>
</reference>
<gene>
    <name evidence="6" type="ORF">PDIGIT_LOCUS13580</name>
</gene>
<feature type="compositionally biased region" description="Acidic residues" evidence="5">
    <location>
        <begin position="273"/>
        <end position="289"/>
    </location>
</feature>
<dbReference type="Pfam" id="PF11705">
    <property type="entry name" value="RNA_pol_3_Rpc31"/>
    <property type="match status" value="1"/>
</dbReference>
<name>A0A9W4URA3_9PLEO</name>
<evidence type="ECO:0000256" key="3">
    <source>
        <dbReference type="ARBA" id="ARBA00023242"/>
    </source>
</evidence>
<accession>A0A9W4URA3</accession>
<keyword evidence="3 4" id="KW-0539">Nucleus</keyword>
<dbReference type="GO" id="GO:0005666">
    <property type="term" value="C:RNA polymerase III complex"/>
    <property type="evidence" value="ECO:0007669"/>
    <property type="project" value="UniProtKB-UniRule"/>
</dbReference>
<dbReference type="AlphaFoldDB" id="A0A9W4URA3"/>
<comment type="subcellular location">
    <subcellularLocation>
        <location evidence="1 4">Nucleus</location>
    </subcellularLocation>
</comment>
<dbReference type="Proteomes" id="UP001152607">
    <property type="component" value="Unassembled WGS sequence"/>
</dbReference>
<comment type="function">
    <text evidence="4">DNA-dependent RNA polymerase catalyzes the transcription of DNA into RNA using the four ribonucleoside triphosphates as substrates. Specific peripheric component of RNA polymerase III which synthesizes small RNAs, such as 5S rRNA and tRNAs.</text>
</comment>
<sequence>MPGLLHHKFLTITTQITNKRSSTSSAHNKSTAMSRGGHGGGGARGGFGGGRKLNIAGTELDWDISELDIPRGPIEPFPKTHHPPQPPPASRDEEITVQNHLGIRTRIHEGPFYTILNDGMKNGLKRKADDRGPTEDTLFNSFLDNQTYSAKYAKKRRRIPKLDTRPYVVELFPPELHDLLAPGGGKSNQQLLSVTRMDAKSYVEQMIKQEQERMREAEERGDEDEDEDADEDADDNDNEGKPDAVDEDDNWSAASSDSEESGDDYNAEQYFDNGDDDEGDDGDAYGDYD</sequence>
<feature type="compositionally biased region" description="Acidic residues" evidence="5">
    <location>
        <begin position="219"/>
        <end position="237"/>
    </location>
</feature>
<dbReference type="InterPro" id="IPR024661">
    <property type="entry name" value="RNA_pol_III_Rpc31"/>
</dbReference>
<evidence type="ECO:0000256" key="1">
    <source>
        <dbReference type="ARBA" id="ARBA00004123"/>
    </source>
</evidence>
<feature type="region of interest" description="Disordered" evidence="5">
    <location>
        <begin position="71"/>
        <end position="92"/>
    </location>
</feature>
<comment type="caution">
    <text evidence="6">The sequence shown here is derived from an EMBL/GenBank/DDBJ whole genome shotgun (WGS) entry which is preliminary data.</text>
</comment>
<evidence type="ECO:0000256" key="2">
    <source>
        <dbReference type="ARBA" id="ARBA00008352"/>
    </source>
</evidence>
<comment type="similarity">
    <text evidence="2 4">Belongs to the eukaryotic RPC7 RNA polymerase subunit family.</text>
</comment>